<evidence type="ECO:0000256" key="1">
    <source>
        <dbReference type="SAM" id="MobiDB-lite"/>
    </source>
</evidence>
<name>A0A6S7JZN0_PARCT</name>
<dbReference type="AlphaFoldDB" id="A0A6S7JZN0"/>
<gene>
    <name evidence="2" type="ORF">PACLA_8A048426</name>
</gene>
<feature type="compositionally biased region" description="Polar residues" evidence="1">
    <location>
        <begin position="255"/>
        <end position="276"/>
    </location>
</feature>
<evidence type="ECO:0000313" key="2">
    <source>
        <dbReference type="EMBL" id="CAB4034840.1"/>
    </source>
</evidence>
<feature type="region of interest" description="Disordered" evidence="1">
    <location>
        <begin position="115"/>
        <end position="142"/>
    </location>
</feature>
<sequence>MDLEISQIMEQLRKARSTAKGNVTRKANKLNELLTACDNVDTIKEIANDLDEVSIQFQSAHEAYHSLLKEEQDLNDSTVYFNSVDELVSELKTKTKLWLEQPVTQFQENQIQPHDSVSTVGSHKSSRFSTRSKTSSIKSTSSAKAKAAAKQAALEAKANALQKLHELQFEELKIQQRKSQVELQGAIAAAEAQKIVFEQCEAEELRLSQEENRPLSVHPHHISTTSVVDVVPANHPAPLQSPRAQAKYQPKETPVKQQRQQLNPSVPQWLPNQSSLPHHHDGYPHDYPLQRLMETQDRQSSKVSWR</sequence>
<dbReference type="EMBL" id="CACRXK020020470">
    <property type="protein sequence ID" value="CAB4034840.1"/>
    <property type="molecule type" value="Genomic_DNA"/>
</dbReference>
<keyword evidence="3" id="KW-1185">Reference proteome</keyword>
<reference evidence="2" key="1">
    <citation type="submission" date="2020-04" db="EMBL/GenBank/DDBJ databases">
        <authorList>
            <person name="Alioto T."/>
            <person name="Alioto T."/>
            <person name="Gomez Garrido J."/>
        </authorList>
    </citation>
    <scope>NUCLEOTIDE SEQUENCE</scope>
    <source>
        <strain evidence="2">A484AB</strain>
    </source>
</reference>
<dbReference type="Proteomes" id="UP001152795">
    <property type="component" value="Unassembled WGS sequence"/>
</dbReference>
<evidence type="ECO:0000313" key="3">
    <source>
        <dbReference type="Proteomes" id="UP001152795"/>
    </source>
</evidence>
<comment type="caution">
    <text evidence="2">The sequence shown here is derived from an EMBL/GenBank/DDBJ whole genome shotgun (WGS) entry which is preliminary data.</text>
</comment>
<proteinExistence type="predicted"/>
<organism evidence="2 3">
    <name type="scientific">Paramuricea clavata</name>
    <name type="common">Red gorgonian</name>
    <name type="synonym">Violescent sea-whip</name>
    <dbReference type="NCBI Taxonomy" id="317549"/>
    <lineage>
        <taxon>Eukaryota</taxon>
        <taxon>Metazoa</taxon>
        <taxon>Cnidaria</taxon>
        <taxon>Anthozoa</taxon>
        <taxon>Octocorallia</taxon>
        <taxon>Malacalcyonacea</taxon>
        <taxon>Plexauridae</taxon>
        <taxon>Paramuricea</taxon>
    </lineage>
</organism>
<protein>
    <submittedName>
        <fullName evidence="2">Uncharacterized protein</fullName>
    </submittedName>
</protein>
<accession>A0A6S7JZN0</accession>
<feature type="region of interest" description="Disordered" evidence="1">
    <location>
        <begin position="232"/>
        <end position="306"/>
    </location>
</feature>
<feature type="compositionally biased region" description="Low complexity" evidence="1">
    <location>
        <begin position="127"/>
        <end position="142"/>
    </location>
</feature>